<evidence type="ECO:0000256" key="2">
    <source>
        <dbReference type="ARBA" id="ARBA00004777"/>
    </source>
</evidence>
<dbReference type="GO" id="GO:0071949">
    <property type="term" value="F:FAD binding"/>
    <property type="evidence" value="ECO:0007669"/>
    <property type="project" value="TreeGrafter"/>
</dbReference>
<dbReference type="NCBIfam" id="TIGR00677">
    <property type="entry name" value="fadh2_euk"/>
    <property type="match status" value="1"/>
</dbReference>
<evidence type="ECO:0000256" key="13">
    <source>
        <dbReference type="RuleBase" id="RU004254"/>
    </source>
</evidence>
<keyword evidence="16" id="KW-1185">Reference proteome</keyword>
<keyword evidence="8" id="KW-0560">Oxidoreductase</keyword>
<evidence type="ECO:0000256" key="6">
    <source>
        <dbReference type="ARBA" id="ARBA00022827"/>
    </source>
</evidence>
<keyword evidence="10" id="KW-0486">Methionine biosynthesis</keyword>
<reference evidence="15" key="1">
    <citation type="submission" date="2014-03" db="EMBL/GenBank/DDBJ databases">
        <authorList>
            <person name="Casaregola S."/>
        </authorList>
    </citation>
    <scope>NUCLEOTIDE SEQUENCE [LARGE SCALE GENOMIC DNA]</scope>
    <source>
        <strain evidence="15">CLIB 918</strain>
    </source>
</reference>
<keyword evidence="5" id="KW-0285">Flavoprotein</keyword>
<dbReference type="AlphaFoldDB" id="A0A0J9X2J3"/>
<feature type="domain" description="MTHFR SAM-binding regulatory" evidence="14">
    <location>
        <begin position="310"/>
        <end position="593"/>
    </location>
</feature>
<accession>A0A0J9X2J3</accession>
<evidence type="ECO:0000256" key="10">
    <source>
        <dbReference type="ARBA" id="ARBA00023167"/>
    </source>
</evidence>
<dbReference type="PANTHER" id="PTHR45754:SF3">
    <property type="entry name" value="METHYLENETETRAHYDROFOLATE REDUCTASE (NADPH)"/>
    <property type="match status" value="1"/>
</dbReference>
<dbReference type="PANTHER" id="PTHR45754">
    <property type="entry name" value="METHYLENETETRAHYDROFOLATE REDUCTASE"/>
    <property type="match status" value="1"/>
</dbReference>
<keyword evidence="4" id="KW-0028">Amino-acid biosynthesis</keyword>
<dbReference type="EC" id="1.5.1.54" evidence="12"/>
<sequence length="594" mass="67069">MKITDKLNEAHKSPAGSAPTYSFEYFVPKTSQGVQNLYDRMDRMYGLGPAFVDITWNAGGRLSNLTCEIVETAQATLGLETCMHLTCTGMPREVVENALKQAHDAGCQNILALRGDPPHESEKWTATEGGFSYAKDLVKYIRATYGDYFDIGVAGYPEGHPEEPDVDKLVGYLKEKVDAGATFVITQMFYDADNFINWVHKCRAAGITVPIIPGIMPISTYDSFMRRANWCQIQIPESFLKTLEPIKGDDAHVRDVGTKLVANMCERIIDAGIKHLHFYTMNLEKSVVMVLEELKLVQDETPVETVATNALPWRQSLGRARREESVRPIFWKNRKHSYVSRTQDWDEFPNGRWGDSRSPAYGALETYGVLLRQPSAKAIKLWGHPKSSHDLGELIVHYLRGDVKSLPWSDSPVSNEIDSIKERLIALNERGILTINSQPAVNGVRSTDPIHGWGPSNGYVYQKAYLELLVPPEVNAWLISKINAHNEDGIITYYSVNNDGDLLTNTPDECGPNAVTWGIYPGKEVIQPTIVEKISFLAWKEEAFRLTLEWSHCFPEGEAARKFLETVSKEWYLINIVFNDFQNEYGIFEIFDEK</sequence>
<dbReference type="InterPro" id="IPR004620">
    <property type="entry name" value="MTHF_reductase_bac"/>
</dbReference>
<dbReference type="Proteomes" id="UP000242525">
    <property type="component" value="Unassembled WGS sequence"/>
</dbReference>
<dbReference type="OrthoDB" id="16284at2759"/>
<keyword evidence="9" id="KW-0520">NAD</keyword>
<dbReference type="UniPathway" id="UPA00193"/>
<dbReference type="CDD" id="cd00537">
    <property type="entry name" value="MTHFR"/>
    <property type="match status" value="1"/>
</dbReference>
<evidence type="ECO:0000256" key="7">
    <source>
        <dbReference type="ARBA" id="ARBA00022857"/>
    </source>
</evidence>
<comment type="caution">
    <text evidence="15">The sequence shown here is derived from an EMBL/GenBank/DDBJ whole genome shotgun (WGS) entry which is preliminary data.</text>
</comment>
<evidence type="ECO:0000256" key="3">
    <source>
        <dbReference type="ARBA" id="ARBA00006743"/>
    </source>
</evidence>
<dbReference type="NCBIfam" id="TIGR00676">
    <property type="entry name" value="fadh2"/>
    <property type="match status" value="1"/>
</dbReference>
<dbReference type="SUPFAM" id="SSF51730">
    <property type="entry name" value="FAD-linked oxidoreductase"/>
    <property type="match status" value="1"/>
</dbReference>
<evidence type="ECO:0000259" key="14">
    <source>
        <dbReference type="Pfam" id="PF21895"/>
    </source>
</evidence>
<comment type="pathway">
    <text evidence="2 13">One-carbon metabolism; tetrahydrofolate interconversion.</text>
</comment>
<dbReference type="EMBL" id="CCBN010000001">
    <property type="protein sequence ID" value="CDO51209.1"/>
    <property type="molecule type" value="Genomic_DNA"/>
</dbReference>
<evidence type="ECO:0000256" key="11">
    <source>
        <dbReference type="ARBA" id="ARBA00034478"/>
    </source>
</evidence>
<dbReference type="InterPro" id="IPR029041">
    <property type="entry name" value="FAD-linked_oxidoreductase-like"/>
</dbReference>
<dbReference type="Pfam" id="PF21895">
    <property type="entry name" value="MTHFR_C"/>
    <property type="match status" value="1"/>
</dbReference>
<evidence type="ECO:0000256" key="1">
    <source>
        <dbReference type="ARBA" id="ARBA00001974"/>
    </source>
</evidence>
<evidence type="ECO:0000256" key="5">
    <source>
        <dbReference type="ARBA" id="ARBA00022630"/>
    </source>
</evidence>
<dbReference type="GO" id="GO:0005829">
    <property type="term" value="C:cytosol"/>
    <property type="evidence" value="ECO:0007669"/>
    <property type="project" value="InterPro"/>
</dbReference>
<dbReference type="GO" id="GO:0106312">
    <property type="term" value="F:methylenetetrahydrofolate reductase (NADH) activity"/>
    <property type="evidence" value="ECO:0007669"/>
    <property type="project" value="UniProtKB-EC"/>
</dbReference>
<name>A0A0J9X2J3_GEOCN</name>
<dbReference type="FunFam" id="3.20.20.220:FF:000002">
    <property type="entry name" value="Methylenetetrahydrofolate reductase"/>
    <property type="match status" value="1"/>
</dbReference>
<evidence type="ECO:0000256" key="4">
    <source>
        <dbReference type="ARBA" id="ARBA00022605"/>
    </source>
</evidence>
<dbReference type="GO" id="GO:0035999">
    <property type="term" value="P:tetrahydrofolate interconversion"/>
    <property type="evidence" value="ECO:0007669"/>
    <property type="project" value="UniProtKB-UniPathway"/>
</dbReference>
<evidence type="ECO:0000313" key="16">
    <source>
        <dbReference type="Proteomes" id="UP000242525"/>
    </source>
</evidence>
<dbReference type="InterPro" id="IPR053806">
    <property type="entry name" value="MTHFR_C"/>
</dbReference>
<evidence type="ECO:0000256" key="12">
    <source>
        <dbReference type="ARBA" id="ARBA00034529"/>
    </source>
</evidence>
<keyword evidence="6" id="KW-0274">FAD</keyword>
<comment type="similarity">
    <text evidence="3">Belongs to the methylenetetrahydrofolate reductase family.</text>
</comment>
<dbReference type="Gene3D" id="3.20.20.220">
    <property type="match status" value="1"/>
</dbReference>
<evidence type="ECO:0000313" key="15">
    <source>
        <dbReference type="EMBL" id="CDO51209.1"/>
    </source>
</evidence>
<protein>
    <recommendedName>
        <fullName evidence="12">methylenetetrahydrofolate reductase (NADH)</fullName>
        <ecNumber evidence="12">1.5.1.54</ecNumber>
    </recommendedName>
</protein>
<organism evidence="15 16">
    <name type="scientific">Geotrichum candidum</name>
    <name type="common">Oospora lactis</name>
    <name type="synonym">Dipodascus geotrichum</name>
    <dbReference type="NCBI Taxonomy" id="1173061"/>
    <lineage>
        <taxon>Eukaryota</taxon>
        <taxon>Fungi</taxon>
        <taxon>Dikarya</taxon>
        <taxon>Ascomycota</taxon>
        <taxon>Saccharomycotina</taxon>
        <taxon>Dipodascomycetes</taxon>
        <taxon>Dipodascales</taxon>
        <taxon>Dipodascaceae</taxon>
        <taxon>Geotrichum</taxon>
    </lineage>
</organism>
<evidence type="ECO:0000256" key="8">
    <source>
        <dbReference type="ARBA" id="ARBA00023002"/>
    </source>
</evidence>
<dbReference type="InterPro" id="IPR003171">
    <property type="entry name" value="Mehydrof_redctse-like"/>
</dbReference>
<comment type="pathway">
    <text evidence="11">Amino-acid biosynthesis; L-methionine biosynthesis via de novo pathway.</text>
</comment>
<dbReference type="GO" id="GO:0009086">
    <property type="term" value="P:methionine biosynthetic process"/>
    <property type="evidence" value="ECO:0007669"/>
    <property type="project" value="UniProtKB-KW"/>
</dbReference>
<gene>
    <name evidence="15" type="ORF">BN980_GECA01s02474g</name>
</gene>
<evidence type="ECO:0000256" key="9">
    <source>
        <dbReference type="ARBA" id="ARBA00023027"/>
    </source>
</evidence>
<keyword evidence="7" id="KW-0521">NADP</keyword>
<dbReference type="InterPro" id="IPR004621">
    <property type="entry name" value="Fadh2_euk"/>
</dbReference>
<dbReference type="Pfam" id="PF02219">
    <property type="entry name" value="MTHFR"/>
    <property type="match status" value="1"/>
</dbReference>
<dbReference type="STRING" id="1173061.A0A0J9X2J3"/>
<comment type="cofactor">
    <cofactor evidence="1">
        <name>FAD</name>
        <dbReference type="ChEBI" id="CHEBI:57692"/>
    </cofactor>
</comment>
<proteinExistence type="inferred from homology"/>